<keyword evidence="2 6" id="KW-0547">Nucleotide-binding</keyword>
<dbReference type="GO" id="GO:1990625">
    <property type="term" value="P:negative regulation of cytoplasmic translational initiation in response to stress"/>
    <property type="evidence" value="ECO:0007669"/>
    <property type="project" value="TreeGrafter"/>
</dbReference>
<keyword evidence="9" id="KW-0648">Protein biosynthesis</keyword>
<feature type="domain" description="Protein kinase" evidence="8">
    <location>
        <begin position="295"/>
        <end position="823"/>
    </location>
</feature>
<comment type="caution">
    <text evidence="9">The sequence shown here is derived from an EMBL/GenBank/DDBJ whole genome shotgun (WGS) entry which is preliminary data.</text>
</comment>
<keyword evidence="3 9" id="KW-0418">Kinase</keyword>
<dbReference type="GO" id="GO:0005634">
    <property type="term" value="C:nucleus"/>
    <property type="evidence" value="ECO:0007669"/>
    <property type="project" value="TreeGrafter"/>
</dbReference>
<evidence type="ECO:0000256" key="3">
    <source>
        <dbReference type="ARBA" id="ARBA00022777"/>
    </source>
</evidence>
<evidence type="ECO:0000256" key="4">
    <source>
        <dbReference type="ARBA" id="ARBA00022840"/>
    </source>
</evidence>
<feature type="region of interest" description="Disordered" evidence="7">
    <location>
        <begin position="474"/>
        <end position="502"/>
    </location>
</feature>
<sequence>MYMYKVAQRQSRIMSSMFRSPEDVSSSDSEPLPQFDPSDTTGWEPGHPKKVPTDASTDTVENSPPHEYETSHYEQIETSGRLDQGDIPDLNAEGQAAMMTAALLEFYCQSRAADILNGQPESHGQYTRDSPEAKFLGRHMYAYKSQFLSNHGVIAGGVDGEDWESTRQFYRDNLDVLGVAALGDADLNSRSPHPPSRGVIGQAAGTIDVGQLQTQLEGLDLENIKNFTPQRTSRPNLQRRITDKAHAEAPNEQMLPNIADLVRHIRTPFPHLPINLPALYAPTMNFPGSRYRIEFEEEAMIGRGSYGAVYRVRHHVDGQVYAVKKIPLGEKRLRQVQECGLLALDNILKEVRTLARLEHPNVVRYYGAWAECPSGPILKSPSTGFPVHHREMDDNQQPLLSPVSSSQQNDDLNFSIVFEDSSHGIVFENSSKDCESAIEETGPSSDSPSSRHNKRKCFQKSSCKTDIGDDEVQSLPRHFDFPAPSQTTTESETNDDVFTDGMGHTGSRCHVSQKVGLVKPNPVLMLHIQMSLHPVSLAKYLIAKPVTLDPKAPHHCFHLVPSLKIILGVLAGVEYLHTTGIVHRDLKPANIFLSPAGVQDNPVCPTCEKAGIERTWYTTPRIGDFGLVAEISRFGDENEVLFDSVYNSTGTPIRPVGTEFYRPPIITSPCSSSRHRIHHEIDDNGDGHGGNEVRNRKIQKILNVDESLDVFALGVILFELLYKFETRMERQMALCDLTCSPNKRMKHYQHDYHHQRRPSGLVPTLPSDFAAKVDCSGIFKGGNEKDTADILRKLTECIQGMLDPDPRCRWSCKDVQRCLNDIISRVENPSWNNGVGLN</sequence>
<dbReference type="Gene3D" id="1.10.510.10">
    <property type="entry name" value="Transferase(Phosphotransferase) domain 1"/>
    <property type="match status" value="1"/>
</dbReference>
<dbReference type="VEuPathDB" id="FungiDB:I7I52_08448"/>
<feature type="region of interest" description="Disordered" evidence="7">
    <location>
        <begin position="434"/>
        <end position="460"/>
    </location>
</feature>
<dbReference type="InterPro" id="IPR000719">
    <property type="entry name" value="Prot_kinase_dom"/>
</dbReference>
<feature type="compositionally biased region" description="Polar residues" evidence="7">
    <location>
        <begin position="8"/>
        <end position="18"/>
    </location>
</feature>
<evidence type="ECO:0000313" key="9">
    <source>
        <dbReference type="EMBL" id="KAG5291193.1"/>
    </source>
</evidence>
<dbReference type="InterPro" id="IPR017441">
    <property type="entry name" value="Protein_kinase_ATP_BS"/>
</dbReference>
<dbReference type="PROSITE" id="PS50011">
    <property type="entry name" value="PROTEIN_KINASE_DOM"/>
    <property type="match status" value="1"/>
</dbReference>
<dbReference type="GO" id="GO:0004694">
    <property type="term" value="F:eukaryotic translation initiation factor 2alpha kinase activity"/>
    <property type="evidence" value="ECO:0007669"/>
    <property type="project" value="TreeGrafter"/>
</dbReference>
<evidence type="ECO:0000313" key="10">
    <source>
        <dbReference type="Proteomes" id="UP000670092"/>
    </source>
</evidence>
<accession>A0A8H7YKL9</accession>
<evidence type="ECO:0000256" key="1">
    <source>
        <dbReference type="ARBA" id="ARBA00022679"/>
    </source>
</evidence>
<evidence type="ECO:0000259" key="8">
    <source>
        <dbReference type="PROSITE" id="PS50011"/>
    </source>
</evidence>
<keyword evidence="1" id="KW-0808">Transferase</keyword>
<keyword evidence="9" id="KW-0396">Initiation factor</keyword>
<name>A0A8H7YKL9_AJECA</name>
<comment type="similarity">
    <text evidence="5">Belongs to the protein kinase superfamily. Ser/Thr protein kinase family. GCN2 subfamily.</text>
</comment>
<reference evidence="9 10" key="1">
    <citation type="submission" date="2021-01" db="EMBL/GenBank/DDBJ databases">
        <title>Chromosome-level genome assembly of a human fungal pathogen reveals clustering of transcriptionally co-regulated genes.</title>
        <authorList>
            <person name="Voorhies M."/>
            <person name="Cohen S."/>
            <person name="Shea T.P."/>
            <person name="Petrus S."/>
            <person name="Munoz J.F."/>
            <person name="Poplawski S."/>
            <person name="Goldman W.E."/>
            <person name="Michael T."/>
            <person name="Cuomo C.A."/>
            <person name="Sil A."/>
            <person name="Beyhan S."/>
        </authorList>
    </citation>
    <scope>NUCLEOTIDE SEQUENCE [LARGE SCALE GENOMIC DNA]</scope>
    <source>
        <strain evidence="9 10">G184AR</strain>
    </source>
</reference>
<dbReference type="EMBL" id="JAEVHI010000005">
    <property type="protein sequence ID" value="KAG5291193.1"/>
    <property type="molecule type" value="Genomic_DNA"/>
</dbReference>
<dbReference type="AlphaFoldDB" id="A0A8H7YKL9"/>
<dbReference type="PROSITE" id="PS00108">
    <property type="entry name" value="PROTEIN_KINASE_ST"/>
    <property type="match status" value="1"/>
</dbReference>
<dbReference type="InterPro" id="IPR008271">
    <property type="entry name" value="Ser/Thr_kinase_AS"/>
</dbReference>
<dbReference type="InterPro" id="IPR050339">
    <property type="entry name" value="CC_SR_Kinase"/>
</dbReference>
<dbReference type="GO" id="GO:0005829">
    <property type="term" value="C:cytosol"/>
    <property type="evidence" value="ECO:0007669"/>
    <property type="project" value="TreeGrafter"/>
</dbReference>
<evidence type="ECO:0000256" key="2">
    <source>
        <dbReference type="ARBA" id="ARBA00022741"/>
    </source>
</evidence>
<dbReference type="InterPro" id="IPR011009">
    <property type="entry name" value="Kinase-like_dom_sf"/>
</dbReference>
<dbReference type="Gene3D" id="3.30.200.20">
    <property type="entry name" value="Phosphorylase Kinase, domain 1"/>
    <property type="match status" value="1"/>
</dbReference>
<feature type="region of interest" description="Disordered" evidence="7">
    <location>
        <begin position="1"/>
        <end position="72"/>
    </location>
</feature>
<dbReference type="Pfam" id="PF00069">
    <property type="entry name" value="Pkinase"/>
    <property type="match status" value="2"/>
</dbReference>
<dbReference type="PROSITE" id="PS00107">
    <property type="entry name" value="PROTEIN_KINASE_ATP"/>
    <property type="match status" value="1"/>
</dbReference>
<dbReference type="SMART" id="SM00220">
    <property type="entry name" value="S_TKc"/>
    <property type="match status" value="1"/>
</dbReference>
<dbReference type="PANTHER" id="PTHR11042">
    <property type="entry name" value="EUKARYOTIC TRANSLATION INITIATION FACTOR 2-ALPHA KINASE EIF2-ALPHA KINASE -RELATED"/>
    <property type="match status" value="1"/>
</dbReference>
<dbReference type="Proteomes" id="UP000670092">
    <property type="component" value="Unassembled WGS sequence"/>
</dbReference>
<dbReference type="PANTHER" id="PTHR11042:SF195">
    <property type="entry name" value="KINASE, PUTATIVE (AFU_ORTHOLOGUE AFUA_2G16620)-RELATED"/>
    <property type="match status" value="1"/>
</dbReference>
<evidence type="ECO:0000256" key="5">
    <source>
        <dbReference type="ARBA" id="ARBA00037982"/>
    </source>
</evidence>
<dbReference type="GO" id="GO:0003743">
    <property type="term" value="F:translation initiation factor activity"/>
    <property type="evidence" value="ECO:0007669"/>
    <property type="project" value="UniProtKB-KW"/>
</dbReference>
<gene>
    <name evidence="9" type="ORF">I7I52_08448</name>
</gene>
<organism evidence="9 10">
    <name type="scientific">Ajellomyces capsulatus</name>
    <name type="common">Darling's disease fungus</name>
    <name type="synonym">Histoplasma capsulatum</name>
    <dbReference type="NCBI Taxonomy" id="5037"/>
    <lineage>
        <taxon>Eukaryota</taxon>
        <taxon>Fungi</taxon>
        <taxon>Dikarya</taxon>
        <taxon>Ascomycota</taxon>
        <taxon>Pezizomycotina</taxon>
        <taxon>Eurotiomycetes</taxon>
        <taxon>Eurotiomycetidae</taxon>
        <taxon>Onygenales</taxon>
        <taxon>Ajellomycetaceae</taxon>
        <taxon>Histoplasma</taxon>
    </lineage>
</organism>
<proteinExistence type="inferred from homology"/>
<evidence type="ECO:0000256" key="7">
    <source>
        <dbReference type="SAM" id="MobiDB-lite"/>
    </source>
</evidence>
<dbReference type="GO" id="GO:0005524">
    <property type="term" value="F:ATP binding"/>
    <property type="evidence" value="ECO:0007669"/>
    <property type="project" value="UniProtKB-UniRule"/>
</dbReference>
<dbReference type="OrthoDB" id="1405469at2759"/>
<feature type="binding site" evidence="6">
    <location>
        <position position="325"/>
    </location>
    <ligand>
        <name>ATP</name>
        <dbReference type="ChEBI" id="CHEBI:30616"/>
    </ligand>
</feature>
<protein>
    <submittedName>
        <fullName evidence="9">Eukaryotic translation initiation factor 2-alpha kinase</fullName>
    </submittedName>
</protein>
<keyword evidence="4 6" id="KW-0067">ATP-binding</keyword>
<dbReference type="SUPFAM" id="SSF56112">
    <property type="entry name" value="Protein kinase-like (PK-like)"/>
    <property type="match status" value="1"/>
</dbReference>
<evidence type="ECO:0000256" key="6">
    <source>
        <dbReference type="PROSITE-ProRule" id="PRU10141"/>
    </source>
</evidence>